<dbReference type="InterPro" id="IPR011598">
    <property type="entry name" value="bHLH_dom"/>
</dbReference>
<dbReference type="InterPro" id="IPR036638">
    <property type="entry name" value="HLH_DNA-bd_sf"/>
</dbReference>
<keyword evidence="3" id="KW-0805">Transcription regulation</keyword>
<dbReference type="GO" id="GO:0005634">
    <property type="term" value="C:nucleus"/>
    <property type="evidence" value="ECO:0007669"/>
    <property type="project" value="UniProtKB-SubCell"/>
</dbReference>
<evidence type="ECO:0000256" key="7">
    <source>
        <dbReference type="SAM" id="Coils"/>
    </source>
</evidence>
<keyword evidence="5" id="KW-0804">Transcription</keyword>
<dbReference type="eggNOG" id="KOG1318">
    <property type="taxonomic scope" value="Eukaryota"/>
</dbReference>
<dbReference type="PANTHER" id="PTHR45776:SF2">
    <property type="entry name" value="MIP04163P"/>
    <property type="match status" value="1"/>
</dbReference>
<comment type="subcellular location">
    <subcellularLocation>
        <location evidence="1">Nucleus</location>
    </subcellularLocation>
</comment>
<feature type="non-terminal residue" evidence="9">
    <location>
        <position position="1"/>
    </location>
</feature>
<evidence type="ECO:0000256" key="4">
    <source>
        <dbReference type="ARBA" id="ARBA00023125"/>
    </source>
</evidence>
<dbReference type="PANTHER" id="PTHR45776">
    <property type="entry name" value="MIP04163P"/>
    <property type="match status" value="1"/>
</dbReference>
<proteinExistence type="inferred from homology"/>
<dbReference type="Pfam" id="PF00010">
    <property type="entry name" value="HLH"/>
    <property type="match status" value="1"/>
</dbReference>
<organism evidence="9 10">
    <name type="scientific">Daphnia pulex</name>
    <name type="common">Water flea</name>
    <dbReference type="NCBI Taxonomy" id="6669"/>
    <lineage>
        <taxon>Eukaryota</taxon>
        <taxon>Metazoa</taxon>
        <taxon>Ecdysozoa</taxon>
        <taxon>Arthropoda</taxon>
        <taxon>Crustacea</taxon>
        <taxon>Branchiopoda</taxon>
        <taxon>Diplostraca</taxon>
        <taxon>Cladocera</taxon>
        <taxon>Anomopoda</taxon>
        <taxon>Daphniidae</taxon>
        <taxon>Daphnia</taxon>
    </lineage>
</organism>
<keyword evidence="4" id="KW-0238">DNA-binding</keyword>
<dbReference type="PhylomeDB" id="E9FXN7"/>
<accession>E9FXN7</accession>
<evidence type="ECO:0000313" key="9">
    <source>
        <dbReference type="EMBL" id="EFX88126.1"/>
    </source>
</evidence>
<evidence type="ECO:0000256" key="1">
    <source>
        <dbReference type="ARBA" id="ARBA00004123"/>
    </source>
</evidence>
<evidence type="ECO:0000256" key="5">
    <source>
        <dbReference type="ARBA" id="ARBA00023163"/>
    </source>
</evidence>
<evidence type="ECO:0000256" key="3">
    <source>
        <dbReference type="ARBA" id="ARBA00023015"/>
    </source>
</evidence>
<gene>
    <name evidence="9" type="ORF">DAPPUDRAFT_28469</name>
</gene>
<dbReference type="OMA" id="NNDPFHE"/>
<protein>
    <recommendedName>
        <fullName evidence="8">BHLH domain-containing protein</fullName>
    </recommendedName>
</protein>
<keyword evidence="6" id="KW-0539">Nucleus</keyword>
<dbReference type="GO" id="GO:0046983">
    <property type="term" value="F:protein dimerization activity"/>
    <property type="evidence" value="ECO:0007669"/>
    <property type="project" value="InterPro"/>
</dbReference>
<keyword evidence="7" id="KW-0175">Coiled coil</keyword>
<dbReference type="AlphaFoldDB" id="E9FXN7"/>
<sequence length="105" mass="12808">DLRALAKDRQKKDNHNMIERRRRFNINDRIKELGTLLPKSNDPYYDCFRDVRQNKGGILKASVDYIRRLRHDRDRLAQNEARQRQLELQNRRLLLRIQQLELQAK</sequence>
<dbReference type="KEGG" id="dpx:DAPPUDRAFT_28469"/>
<dbReference type="SUPFAM" id="SSF47459">
    <property type="entry name" value="HLH, helix-loop-helix DNA-binding domain"/>
    <property type="match status" value="1"/>
</dbReference>
<feature type="domain" description="BHLH" evidence="8">
    <location>
        <begin position="10"/>
        <end position="69"/>
    </location>
</feature>
<reference evidence="9 10" key="1">
    <citation type="journal article" date="2011" name="Science">
        <title>The ecoresponsive genome of Daphnia pulex.</title>
        <authorList>
            <person name="Colbourne J.K."/>
            <person name="Pfrender M.E."/>
            <person name="Gilbert D."/>
            <person name="Thomas W.K."/>
            <person name="Tucker A."/>
            <person name="Oakley T.H."/>
            <person name="Tokishita S."/>
            <person name="Aerts A."/>
            <person name="Arnold G.J."/>
            <person name="Basu M.K."/>
            <person name="Bauer D.J."/>
            <person name="Caceres C.E."/>
            <person name="Carmel L."/>
            <person name="Casola C."/>
            <person name="Choi J.H."/>
            <person name="Detter J.C."/>
            <person name="Dong Q."/>
            <person name="Dusheyko S."/>
            <person name="Eads B.D."/>
            <person name="Frohlich T."/>
            <person name="Geiler-Samerotte K.A."/>
            <person name="Gerlach D."/>
            <person name="Hatcher P."/>
            <person name="Jogdeo S."/>
            <person name="Krijgsveld J."/>
            <person name="Kriventseva E.V."/>
            <person name="Kultz D."/>
            <person name="Laforsch C."/>
            <person name="Lindquist E."/>
            <person name="Lopez J."/>
            <person name="Manak J.R."/>
            <person name="Muller J."/>
            <person name="Pangilinan J."/>
            <person name="Patwardhan R.P."/>
            <person name="Pitluck S."/>
            <person name="Pritham E.J."/>
            <person name="Rechtsteiner A."/>
            <person name="Rho M."/>
            <person name="Rogozin I.B."/>
            <person name="Sakarya O."/>
            <person name="Salamov A."/>
            <person name="Schaack S."/>
            <person name="Shapiro H."/>
            <person name="Shiga Y."/>
            <person name="Skalitzky C."/>
            <person name="Smith Z."/>
            <person name="Souvorov A."/>
            <person name="Sung W."/>
            <person name="Tang Z."/>
            <person name="Tsuchiya D."/>
            <person name="Tu H."/>
            <person name="Vos H."/>
            <person name="Wang M."/>
            <person name="Wolf Y.I."/>
            <person name="Yamagata H."/>
            <person name="Yamada T."/>
            <person name="Ye Y."/>
            <person name="Shaw J.R."/>
            <person name="Andrews J."/>
            <person name="Crease T.J."/>
            <person name="Tang H."/>
            <person name="Lucas S.M."/>
            <person name="Robertson H.M."/>
            <person name="Bork P."/>
            <person name="Koonin E.V."/>
            <person name="Zdobnov E.M."/>
            <person name="Grigoriev I.V."/>
            <person name="Lynch M."/>
            <person name="Boore J.L."/>
        </authorList>
    </citation>
    <scope>NUCLEOTIDE SEQUENCE [LARGE SCALE GENOMIC DNA]</scope>
</reference>
<comment type="similarity">
    <text evidence="2">Belongs to the MiT/TFE family.</text>
</comment>
<evidence type="ECO:0000313" key="10">
    <source>
        <dbReference type="Proteomes" id="UP000000305"/>
    </source>
</evidence>
<evidence type="ECO:0000256" key="2">
    <source>
        <dbReference type="ARBA" id="ARBA00008289"/>
    </source>
</evidence>
<dbReference type="OrthoDB" id="6242697at2759"/>
<dbReference type="Gene3D" id="4.10.280.10">
    <property type="entry name" value="Helix-loop-helix DNA-binding domain"/>
    <property type="match status" value="1"/>
</dbReference>
<name>E9FXN7_DAPPU</name>
<dbReference type="SMART" id="SM00353">
    <property type="entry name" value="HLH"/>
    <property type="match status" value="1"/>
</dbReference>
<evidence type="ECO:0000259" key="8">
    <source>
        <dbReference type="PROSITE" id="PS50888"/>
    </source>
</evidence>
<dbReference type="InParanoid" id="E9FXN7"/>
<dbReference type="EMBL" id="GL732526">
    <property type="protein sequence ID" value="EFX88126.1"/>
    <property type="molecule type" value="Genomic_DNA"/>
</dbReference>
<dbReference type="STRING" id="6669.E9FXN7"/>
<evidence type="ECO:0000256" key="6">
    <source>
        <dbReference type="ARBA" id="ARBA00023242"/>
    </source>
</evidence>
<dbReference type="HOGENOM" id="CLU_153585_0_0_1"/>
<keyword evidence="10" id="KW-1185">Reference proteome</keyword>
<dbReference type="Proteomes" id="UP000000305">
    <property type="component" value="Unassembled WGS sequence"/>
</dbReference>
<dbReference type="CDD" id="cd11397">
    <property type="entry name" value="bHLHzip_MITF_like"/>
    <property type="match status" value="1"/>
</dbReference>
<feature type="coiled-coil region" evidence="7">
    <location>
        <begin position="76"/>
        <end position="103"/>
    </location>
</feature>
<dbReference type="PROSITE" id="PS50888">
    <property type="entry name" value="BHLH"/>
    <property type="match status" value="1"/>
</dbReference>
<feature type="non-terminal residue" evidence="9">
    <location>
        <position position="105"/>
    </location>
</feature>
<dbReference type="GO" id="GO:0003677">
    <property type="term" value="F:DNA binding"/>
    <property type="evidence" value="ECO:0007669"/>
    <property type="project" value="UniProtKB-KW"/>
</dbReference>